<accession>A6VL45</accession>
<dbReference type="GO" id="GO:0045913">
    <property type="term" value="P:positive regulation of carbohydrate metabolic process"/>
    <property type="evidence" value="ECO:0007669"/>
    <property type="project" value="UniProtKB-UniRule"/>
</dbReference>
<feature type="binding site" evidence="8">
    <location>
        <begin position="60"/>
        <end position="67"/>
    </location>
    <ligand>
        <name>ATP</name>
        <dbReference type="ChEBI" id="CHEBI:30616"/>
    </ligand>
</feature>
<dbReference type="Pfam" id="PF00196">
    <property type="entry name" value="GerE"/>
    <property type="match status" value="1"/>
</dbReference>
<dbReference type="PROSITE" id="PS00622">
    <property type="entry name" value="HTH_LUXR_1"/>
    <property type="match status" value="1"/>
</dbReference>
<dbReference type="GO" id="GO:0003677">
    <property type="term" value="F:DNA binding"/>
    <property type="evidence" value="ECO:0007669"/>
    <property type="project" value="UniProtKB-KW"/>
</dbReference>
<keyword evidence="11" id="KW-1185">Reference proteome</keyword>
<organism evidence="10 11">
    <name type="scientific">Actinobacillus succinogenes (strain ATCC 55618 / DSM 22257 / CCUG 43843 / 130Z)</name>
    <dbReference type="NCBI Taxonomy" id="339671"/>
    <lineage>
        <taxon>Bacteria</taxon>
        <taxon>Pseudomonadati</taxon>
        <taxon>Pseudomonadota</taxon>
        <taxon>Gammaproteobacteria</taxon>
        <taxon>Pasteurellales</taxon>
        <taxon>Pasteurellaceae</taxon>
        <taxon>Actinobacillus</taxon>
    </lineage>
</organism>
<evidence type="ECO:0000259" key="9">
    <source>
        <dbReference type="PROSITE" id="PS50043"/>
    </source>
</evidence>
<evidence type="ECO:0000256" key="2">
    <source>
        <dbReference type="ARBA" id="ARBA00022840"/>
    </source>
</evidence>
<dbReference type="InterPro" id="IPR000792">
    <property type="entry name" value="Tscrpt_reg_LuxR_C"/>
</dbReference>
<keyword evidence="4 8" id="KW-0238">DNA-binding</keyword>
<dbReference type="PANTHER" id="PTHR44688:SF16">
    <property type="entry name" value="DNA-BINDING TRANSCRIPTIONAL ACTIVATOR DEVR_DOSR"/>
    <property type="match status" value="1"/>
</dbReference>
<dbReference type="PROSITE" id="PS50043">
    <property type="entry name" value="HTH_LUXR_2"/>
    <property type="match status" value="1"/>
</dbReference>
<dbReference type="SMART" id="SM00421">
    <property type="entry name" value="HTH_LUXR"/>
    <property type="match status" value="1"/>
</dbReference>
<dbReference type="PRINTS" id="PR00038">
    <property type="entry name" value="HTHLUXR"/>
</dbReference>
<evidence type="ECO:0000256" key="1">
    <source>
        <dbReference type="ARBA" id="ARBA00022741"/>
    </source>
</evidence>
<dbReference type="GO" id="GO:0003700">
    <property type="term" value="F:DNA-binding transcription factor activity"/>
    <property type="evidence" value="ECO:0007669"/>
    <property type="project" value="UniProtKB-UniRule"/>
</dbReference>
<dbReference type="GO" id="GO:0045893">
    <property type="term" value="P:positive regulation of DNA-templated transcription"/>
    <property type="evidence" value="ECO:0007669"/>
    <property type="project" value="UniProtKB-UniRule"/>
</dbReference>
<gene>
    <name evidence="8" type="primary">malT</name>
    <name evidence="10" type="ordered locus">Asuc_0314</name>
</gene>
<dbReference type="STRING" id="339671.Asuc_0314"/>
<comment type="activity regulation">
    <text evidence="8">Activated by ATP and maltotriose, which are both required for DNA binding.</text>
</comment>
<dbReference type="InterPro" id="IPR036388">
    <property type="entry name" value="WH-like_DNA-bd_sf"/>
</dbReference>
<dbReference type="KEGG" id="asu:Asuc_0314"/>
<evidence type="ECO:0000256" key="5">
    <source>
        <dbReference type="ARBA" id="ARBA00023159"/>
    </source>
</evidence>
<proteinExistence type="inferred from homology"/>
<dbReference type="HOGENOM" id="CLU_006325_3_0_6"/>
<dbReference type="Gene3D" id="3.40.50.300">
    <property type="entry name" value="P-loop containing nucleotide triphosphate hydrolases"/>
    <property type="match status" value="1"/>
</dbReference>
<name>A6VL45_ACTSZ</name>
<keyword evidence="5 8" id="KW-0010">Activator</keyword>
<evidence type="ECO:0000256" key="3">
    <source>
        <dbReference type="ARBA" id="ARBA00023015"/>
    </source>
</evidence>
<keyword evidence="6 8" id="KW-0804">Transcription</keyword>
<comment type="similarity">
    <text evidence="8">Belongs to the MalT family.</text>
</comment>
<keyword evidence="3 8" id="KW-0805">Transcription regulation</keyword>
<dbReference type="eggNOG" id="COG2909">
    <property type="taxonomic scope" value="Bacteria"/>
</dbReference>
<dbReference type="CDD" id="cd06170">
    <property type="entry name" value="LuxR_C_like"/>
    <property type="match status" value="1"/>
</dbReference>
<evidence type="ECO:0000313" key="10">
    <source>
        <dbReference type="EMBL" id="ABR73692.1"/>
    </source>
</evidence>
<comment type="subunit">
    <text evidence="8">Monomer in solution. Oligomerizes to an active state in the presence of the positive effectors ATP and maltotriose.</text>
</comment>
<dbReference type="SUPFAM" id="SSF48452">
    <property type="entry name" value="TPR-like"/>
    <property type="match status" value="1"/>
</dbReference>
<evidence type="ECO:0000256" key="7">
    <source>
        <dbReference type="ARBA" id="ARBA00023277"/>
    </source>
</evidence>
<comment type="function">
    <text evidence="8">Positively regulates the transcription of the maltose regulon whose gene products are responsible for uptake and catabolism of malto-oligosaccharides. Specifically binds to the promoter region of its target genes, recognizing a short DNA motif called the MalT box.</text>
</comment>
<dbReference type="Pfam" id="PF17874">
    <property type="entry name" value="TPR_MalT"/>
    <property type="match status" value="1"/>
</dbReference>
<sequence length="928" mass="107656">MKCKRREIYLRFAMKEKLKSIMLIPSKLICSYRLQNSVQRTRLTQLLNKSYLYPVVLVNAPAGYGKTTLLSQWIENIQNVGWYSLDEGDNKTDRFAVYFSAALYTATNETDPLSEEKRQANLLALFNQLLIKVSRFPQHLYLVIDDYHLIENDEIHEALKYWIKHQPSNMTLILISRSVPPLGIASLRVQEQLLEIDMNQLMFDHSECIEFFQTRLGSQLKQQDMIALCNEVEGWPTALQLISLFAKNKSRTLQVPLQDIAKRLAVSNNYHINEYLADEVLNKVDNNTRLFILRCSVLHSMNEYLVRAVTGEKNSCNKLESLEKQGLFLQQMANSKWQSIDDNWWKFHPLFASFLNFHCHHELRDELPELHRRAANAWVKLGYVTEALYHAMQLSDTTLLLNLLAEHGWSLFHQGELKQLEESLNRLAYSHLSKYTNLVLLKAWLVQSQHRHTEVSGILAEFSQTLTENKIELSKTAQAEFNVLRAQVAINSGDENTALQLASDALKDLSENAYYAHIVATSIIGEAHHCHANLPQALAMLQKAERMARQHHTYHNILWSLLQQSEILLAQGFSQAAYEMLDKAHEFVKENHLQKVPMYEFLLRLKGKILWEWYNLDKAESMATAGMQVLQKNEDKLQCLTLLTKISLVRGHLDNTARLLHETEQLEGTHTYHHDWIANADQIHIFYWQMTNDVESVRNWLIQNPAPVSDKNHFTQIQWRNIARARILLGQYEQAKDILDKLIETAEAFSLISDLNRALIVRNRLYHLQGMKESAQQDLIAALKLTRQTNFISAFVIEGDVMAQQIRNLLQLNVLDELVLHKAQFILRNINQFYRHKFAHFDEDFVNRLLNNPKVPELLKISPLTQREWQVLGLIYSGYSNEQISDELQVAATTIKTHIRNLYQKIGVTNRNEAISYTKELLILMGYN</sequence>
<dbReference type="InterPro" id="IPR041617">
    <property type="entry name" value="TPR_MalT"/>
</dbReference>
<dbReference type="NCBIfam" id="NF003420">
    <property type="entry name" value="PRK04841.1"/>
    <property type="match status" value="1"/>
</dbReference>
<dbReference type="HAMAP" id="MF_01247">
    <property type="entry name" value="HTH_type_MalT"/>
    <property type="match status" value="1"/>
</dbReference>
<dbReference type="Proteomes" id="UP000001114">
    <property type="component" value="Chromosome"/>
</dbReference>
<dbReference type="Pfam" id="PF25873">
    <property type="entry name" value="WHD_MalT"/>
    <property type="match status" value="1"/>
</dbReference>
<dbReference type="Gene3D" id="1.25.40.10">
    <property type="entry name" value="Tetratricopeptide repeat domain"/>
    <property type="match status" value="1"/>
</dbReference>
<dbReference type="InterPro" id="IPR011990">
    <property type="entry name" value="TPR-like_helical_dom_sf"/>
</dbReference>
<keyword evidence="1 8" id="KW-0547">Nucleotide-binding</keyword>
<keyword evidence="2 8" id="KW-0067">ATP-binding</keyword>
<reference evidence="11" key="1">
    <citation type="journal article" date="2010" name="BMC Genomics">
        <title>A genomic perspective on the potential of Actinobacillus succinogenes for industrial succinate production.</title>
        <authorList>
            <person name="McKinlay J.B."/>
            <person name="Laivenieks M."/>
            <person name="Schindler B.D."/>
            <person name="McKinlay A.A."/>
            <person name="Siddaramappa S."/>
            <person name="Challacombe J.F."/>
            <person name="Lowry S.R."/>
            <person name="Clum A."/>
            <person name="Lapidus A.L."/>
            <person name="Burkhart K.B."/>
            <person name="Harkins V."/>
            <person name="Vieille C."/>
        </authorList>
    </citation>
    <scope>NUCLEOTIDE SEQUENCE [LARGE SCALE GENOMIC DNA]</scope>
    <source>
        <strain evidence="11">ATCC 55618 / DSM 22257 / CCUG 43843 / 130Z</strain>
    </source>
</reference>
<feature type="domain" description="HTH luxR-type" evidence="9">
    <location>
        <begin position="857"/>
        <end position="922"/>
    </location>
</feature>
<dbReference type="EMBL" id="CP000746">
    <property type="protein sequence ID" value="ABR73692.1"/>
    <property type="molecule type" value="Genomic_DNA"/>
</dbReference>
<protein>
    <recommendedName>
        <fullName evidence="8">HTH-type transcriptional regulator MalT</fullName>
    </recommendedName>
    <alternativeName>
        <fullName evidence="8">ATP-dependent transcriptional activator MalT</fullName>
    </alternativeName>
</protein>
<evidence type="ECO:0000313" key="11">
    <source>
        <dbReference type="Proteomes" id="UP000001114"/>
    </source>
</evidence>
<dbReference type="InterPro" id="IPR023768">
    <property type="entry name" value="Tscrpt_reg_HTH_MalT"/>
</dbReference>
<evidence type="ECO:0000256" key="4">
    <source>
        <dbReference type="ARBA" id="ARBA00023125"/>
    </source>
</evidence>
<dbReference type="InterPro" id="IPR059106">
    <property type="entry name" value="WHD_MalT"/>
</dbReference>
<dbReference type="SUPFAM" id="SSF52540">
    <property type="entry name" value="P-loop containing nucleoside triphosphate hydrolases"/>
    <property type="match status" value="1"/>
</dbReference>
<dbReference type="InterPro" id="IPR027417">
    <property type="entry name" value="P-loop_NTPase"/>
</dbReference>
<dbReference type="SUPFAM" id="SSF46894">
    <property type="entry name" value="C-terminal effector domain of the bipartite response regulators"/>
    <property type="match status" value="1"/>
</dbReference>
<keyword evidence="7 8" id="KW-0119">Carbohydrate metabolism</keyword>
<dbReference type="AlphaFoldDB" id="A6VL45"/>
<dbReference type="InterPro" id="IPR016032">
    <property type="entry name" value="Sig_transdc_resp-reg_C-effctor"/>
</dbReference>
<dbReference type="GO" id="GO:0005524">
    <property type="term" value="F:ATP binding"/>
    <property type="evidence" value="ECO:0007669"/>
    <property type="project" value="UniProtKB-UniRule"/>
</dbReference>
<dbReference type="PANTHER" id="PTHR44688">
    <property type="entry name" value="DNA-BINDING TRANSCRIPTIONAL ACTIVATOR DEVR_DOSR"/>
    <property type="match status" value="1"/>
</dbReference>
<dbReference type="Gene3D" id="1.10.10.10">
    <property type="entry name" value="Winged helix-like DNA-binding domain superfamily/Winged helix DNA-binding domain"/>
    <property type="match status" value="1"/>
</dbReference>
<evidence type="ECO:0000256" key="8">
    <source>
        <dbReference type="HAMAP-Rule" id="MF_01247"/>
    </source>
</evidence>
<evidence type="ECO:0000256" key="6">
    <source>
        <dbReference type="ARBA" id="ARBA00023163"/>
    </source>
</evidence>